<dbReference type="Gene3D" id="3.40.50.620">
    <property type="entry name" value="HUPs"/>
    <property type="match status" value="2"/>
</dbReference>
<dbReference type="InterPro" id="IPR006015">
    <property type="entry name" value="Universal_stress_UspA"/>
</dbReference>
<feature type="domain" description="UspA" evidence="2">
    <location>
        <begin position="155"/>
        <end position="295"/>
    </location>
</feature>
<dbReference type="RefSeq" id="WP_140742940.1">
    <property type="nucleotide sequence ID" value="NZ_RCZM01000006.1"/>
</dbReference>
<evidence type="ECO:0000313" key="4">
    <source>
        <dbReference type="Proteomes" id="UP000317722"/>
    </source>
</evidence>
<dbReference type="Proteomes" id="UP000317722">
    <property type="component" value="Unassembled WGS sequence"/>
</dbReference>
<reference evidence="3 4" key="1">
    <citation type="journal article" date="2019" name="Environ. Microbiol.">
        <title>Species interactions and distinct microbial communities in high Arctic permafrost affected cryosols are associated with the CH4 and CO2 gas fluxes.</title>
        <authorList>
            <person name="Altshuler I."/>
            <person name="Hamel J."/>
            <person name="Turney S."/>
            <person name="Magnuson E."/>
            <person name="Levesque R."/>
            <person name="Greer C."/>
            <person name="Whyte L.G."/>
        </authorList>
    </citation>
    <scope>NUCLEOTIDE SEQUENCE [LARGE SCALE GENOMIC DNA]</scope>
    <source>
        <strain evidence="3 4">S9.3A</strain>
    </source>
</reference>
<evidence type="ECO:0000313" key="3">
    <source>
        <dbReference type="EMBL" id="TPG13932.1"/>
    </source>
</evidence>
<organism evidence="3 4">
    <name type="scientific">Pedococcus bigeumensis</name>
    <dbReference type="NCBI Taxonomy" id="433644"/>
    <lineage>
        <taxon>Bacteria</taxon>
        <taxon>Bacillati</taxon>
        <taxon>Actinomycetota</taxon>
        <taxon>Actinomycetes</taxon>
        <taxon>Micrococcales</taxon>
        <taxon>Intrasporangiaceae</taxon>
        <taxon>Pedococcus</taxon>
    </lineage>
</organism>
<comment type="similarity">
    <text evidence="1">Belongs to the universal stress protein A family.</text>
</comment>
<accession>A0A502CMD3</accession>
<evidence type="ECO:0000256" key="1">
    <source>
        <dbReference type="ARBA" id="ARBA00008791"/>
    </source>
</evidence>
<dbReference type="InterPro" id="IPR014729">
    <property type="entry name" value="Rossmann-like_a/b/a_fold"/>
</dbReference>
<sequence length="296" mass="30393">MNTQVRGIVVGYDGSTGSEGALDWAAHTARRQGRPLTVLHVSDLAAVPVGTAYVPEILSDALATAARATLDAGVERAAAVVERSHITGFTLVGSPAAELVAASEGAALVVTGCRARGRLASGLLGSVAYAVTAHAKCPAVVVRGHETAYPDAIHEVVVGVDDSEASERALEAAADIAEETGAPLHIVRVEPLHAPDSWASVETRHAGSQHTHALRAEAQATLERAEKHAHGSHPKLTIETEVLYGDAGHALAPLGDRAGLLVVGSRGRGGFAGLLLGSVSHAVIHEANCPVMVVRD</sequence>
<feature type="domain" description="UspA" evidence="2">
    <location>
        <begin position="7"/>
        <end position="143"/>
    </location>
</feature>
<comment type="caution">
    <text evidence="3">The sequence shown here is derived from an EMBL/GenBank/DDBJ whole genome shotgun (WGS) entry which is preliminary data.</text>
</comment>
<dbReference type="PRINTS" id="PR01438">
    <property type="entry name" value="UNVRSLSTRESS"/>
</dbReference>
<proteinExistence type="inferred from homology"/>
<dbReference type="SUPFAM" id="SSF52402">
    <property type="entry name" value="Adenine nucleotide alpha hydrolases-like"/>
    <property type="match status" value="2"/>
</dbReference>
<dbReference type="EMBL" id="RCZM01000006">
    <property type="protein sequence ID" value="TPG13932.1"/>
    <property type="molecule type" value="Genomic_DNA"/>
</dbReference>
<dbReference type="OrthoDB" id="267918at2"/>
<dbReference type="PANTHER" id="PTHR31964:SF113">
    <property type="entry name" value="USPA DOMAIN-CONTAINING PROTEIN"/>
    <property type="match status" value="1"/>
</dbReference>
<keyword evidence="4" id="KW-1185">Reference proteome</keyword>
<dbReference type="AlphaFoldDB" id="A0A502CMD3"/>
<dbReference type="CDD" id="cd23659">
    <property type="entry name" value="USP_At3g01520-like"/>
    <property type="match status" value="1"/>
</dbReference>
<protein>
    <submittedName>
        <fullName evidence="3">Universal stress protein</fullName>
    </submittedName>
</protein>
<dbReference type="InterPro" id="IPR006016">
    <property type="entry name" value="UspA"/>
</dbReference>
<dbReference type="Pfam" id="PF00582">
    <property type="entry name" value="Usp"/>
    <property type="match status" value="2"/>
</dbReference>
<name>A0A502CMD3_9MICO</name>
<dbReference type="PANTHER" id="PTHR31964">
    <property type="entry name" value="ADENINE NUCLEOTIDE ALPHA HYDROLASES-LIKE SUPERFAMILY PROTEIN"/>
    <property type="match status" value="1"/>
</dbReference>
<evidence type="ECO:0000259" key="2">
    <source>
        <dbReference type="Pfam" id="PF00582"/>
    </source>
</evidence>
<gene>
    <name evidence="3" type="ORF">EAH86_17055</name>
</gene>